<dbReference type="AlphaFoldDB" id="A0A0N4ZDS8"/>
<keyword evidence="8 11" id="KW-0443">Lipid metabolism</keyword>
<comment type="similarity">
    <text evidence="11">Belongs to the ELO family.</text>
</comment>
<protein>
    <recommendedName>
        <fullName evidence="11">Elongation of very long chain fatty acids protein</fullName>
        <ecNumber evidence="11">2.3.1.199</ecNumber>
    </recommendedName>
    <alternativeName>
        <fullName evidence="11">Very-long-chain 3-oxoacyl-CoA synthase</fullName>
    </alternativeName>
</protein>
<evidence type="ECO:0000256" key="11">
    <source>
        <dbReference type="RuleBase" id="RU361115"/>
    </source>
</evidence>
<keyword evidence="7 11" id="KW-1133">Transmembrane helix</keyword>
<dbReference type="Proteomes" id="UP000038045">
    <property type="component" value="Unplaced"/>
</dbReference>
<dbReference type="PROSITE" id="PS01188">
    <property type="entry name" value="ELO"/>
    <property type="match status" value="1"/>
</dbReference>
<evidence type="ECO:0000256" key="2">
    <source>
        <dbReference type="ARBA" id="ARBA00005194"/>
    </source>
</evidence>
<dbReference type="GO" id="GO:0030148">
    <property type="term" value="P:sphingolipid biosynthetic process"/>
    <property type="evidence" value="ECO:0007669"/>
    <property type="project" value="TreeGrafter"/>
</dbReference>
<keyword evidence="4 11" id="KW-0808">Transferase</keyword>
<accession>A0A0N4ZDS8</accession>
<dbReference type="InterPro" id="IPR002076">
    <property type="entry name" value="ELO_fam"/>
</dbReference>
<evidence type="ECO:0000256" key="1">
    <source>
        <dbReference type="ARBA" id="ARBA00004141"/>
    </source>
</evidence>
<dbReference type="GO" id="GO:0009922">
    <property type="term" value="F:fatty acid elongase activity"/>
    <property type="evidence" value="ECO:0007669"/>
    <property type="project" value="UniProtKB-EC"/>
</dbReference>
<comment type="pathway">
    <text evidence="2">Lipid metabolism; fatty acid biosynthesis.</text>
</comment>
<dbReference type="Pfam" id="PF01151">
    <property type="entry name" value="ELO"/>
    <property type="match status" value="1"/>
</dbReference>
<evidence type="ECO:0000256" key="5">
    <source>
        <dbReference type="ARBA" id="ARBA00022692"/>
    </source>
</evidence>
<keyword evidence="12" id="KW-1185">Reference proteome</keyword>
<feature type="transmembrane region" description="Helical" evidence="11">
    <location>
        <begin position="248"/>
        <end position="269"/>
    </location>
</feature>
<evidence type="ECO:0000256" key="3">
    <source>
        <dbReference type="ARBA" id="ARBA00022516"/>
    </source>
</evidence>
<feature type="transmembrane region" description="Helical" evidence="11">
    <location>
        <begin position="46"/>
        <end position="63"/>
    </location>
</feature>
<dbReference type="PANTHER" id="PTHR11157:SF26">
    <property type="entry name" value="ELONGATION OF LONG CHAIN FATTY ACIDS PROTEIN 1"/>
    <property type="match status" value="1"/>
</dbReference>
<comment type="subcellular location">
    <subcellularLocation>
        <location evidence="1">Membrane</location>
        <topology evidence="1">Multi-pass membrane protein</topology>
    </subcellularLocation>
</comment>
<feature type="transmembrane region" description="Helical" evidence="11">
    <location>
        <begin position="181"/>
        <end position="199"/>
    </location>
</feature>
<dbReference type="GO" id="GO:0034626">
    <property type="term" value="P:fatty acid elongation, polyunsaturated fatty acid"/>
    <property type="evidence" value="ECO:0007669"/>
    <property type="project" value="TreeGrafter"/>
</dbReference>
<evidence type="ECO:0000256" key="9">
    <source>
        <dbReference type="ARBA" id="ARBA00023136"/>
    </source>
</evidence>
<organism evidence="12 13">
    <name type="scientific">Parastrongyloides trichosuri</name>
    <name type="common">Possum-specific nematode worm</name>
    <dbReference type="NCBI Taxonomy" id="131310"/>
    <lineage>
        <taxon>Eukaryota</taxon>
        <taxon>Metazoa</taxon>
        <taxon>Ecdysozoa</taxon>
        <taxon>Nematoda</taxon>
        <taxon>Chromadorea</taxon>
        <taxon>Rhabditida</taxon>
        <taxon>Tylenchina</taxon>
        <taxon>Panagrolaimomorpha</taxon>
        <taxon>Strongyloidoidea</taxon>
        <taxon>Strongyloididae</taxon>
        <taxon>Parastrongyloides</taxon>
    </lineage>
</organism>
<keyword evidence="10 11" id="KW-0275">Fatty acid biosynthesis</keyword>
<dbReference type="GO" id="GO:0034625">
    <property type="term" value="P:fatty acid elongation, monounsaturated fatty acid"/>
    <property type="evidence" value="ECO:0007669"/>
    <property type="project" value="TreeGrafter"/>
</dbReference>
<keyword evidence="6 11" id="KW-0276">Fatty acid metabolism</keyword>
<name>A0A0N4ZDS8_PARTI</name>
<feature type="transmembrane region" description="Helical" evidence="11">
    <location>
        <begin position="211"/>
        <end position="236"/>
    </location>
</feature>
<dbReference type="InterPro" id="IPR030457">
    <property type="entry name" value="ELO_CS"/>
</dbReference>
<sequence length="282" mass="33551">MNSTYVKELATKILSPPTFDGKEFIRLLTHYEYCEDYAIKWTKERIPFVFQVVILYLIVIFGIQRFMKNREPFQLTIPLAIWNGMLTIYSIWSCWNLKDDFFRTVYNKGFVKSWCVLGNYSHGTTGYIVWLFAVSKIVELGDTIFLVLRKKPLMFLHWYHHIVTLIFTFTFVIQLPAFTRWGVFLNFLVHSFMYFYFFLRCLKVRLPKVFPVIITSLQIIQFVISCSGLVDIGYRIYILNEDCDTNTFIHGFASIMDLSYLLLFINLFINSYLKRSEKVKEE</sequence>
<keyword evidence="3 11" id="KW-0444">Lipid biosynthesis</keyword>
<dbReference type="GO" id="GO:0019367">
    <property type="term" value="P:fatty acid elongation, saturated fatty acid"/>
    <property type="evidence" value="ECO:0007669"/>
    <property type="project" value="TreeGrafter"/>
</dbReference>
<keyword evidence="5 11" id="KW-0812">Transmembrane</keyword>
<feature type="transmembrane region" description="Helical" evidence="11">
    <location>
        <begin position="155"/>
        <end position="175"/>
    </location>
</feature>
<dbReference type="GO" id="GO:0042761">
    <property type="term" value="P:very long-chain fatty acid biosynthetic process"/>
    <property type="evidence" value="ECO:0007669"/>
    <property type="project" value="TreeGrafter"/>
</dbReference>
<dbReference type="GO" id="GO:0005789">
    <property type="term" value="C:endoplasmic reticulum membrane"/>
    <property type="evidence" value="ECO:0007669"/>
    <property type="project" value="TreeGrafter"/>
</dbReference>
<dbReference type="EC" id="2.3.1.199" evidence="11"/>
<keyword evidence="9 11" id="KW-0472">Membrane</keyword>
<comment type="catalytic activity">
    <reaction evidence="11">
        <text>a very-long-chain acyl-CoA + malonyl-CoA + H(+) = a very-long-chain 3-oxoacyl-CoA + CO2 + CoA</text>
        <dbReference type="Rhea" id="RHEA:32727"/>
        <dbReference type="ChEBI" id="CHEBI:15378"/>
        <dbReference type="ChEBI" id="CHEBI:16526"/>
        <dbReference type="ChEBI" id="CHEBI:57287"/>
        <dbReference type="ChEBI" id="CHEBI:57384"/>
        <dbReference type="ChEBI" id="CHEBI:90725"/>
        <dbReference type="ChEBI" id="CHEBI:90736"/>
        <dbReference type="EC" id="2.3.1.199"/>
    </reaction>
</comment>
<dbReference type="STRING" id="131310.A0A0N4ZDS8"/>
<proteinExistence type="inferred from homology"/>
<reference evidence="13" key="1">
    <citation type="submission" date="2017-02" db="UniProtKB">
        <authorList>
            <consortium name="WormBaseParasite"/>
        </authorList>
    </citation>
    <scope>IDENTIFICATION</scope>
</reference>
<evidence type="ECO:0000256" key="4">
    <source>
        <dbReference type="ARBA" id="ARBA00022679"/>
    </source>
</evidence>
<dbReference type="PANTHER" id="PTHR11157">
    <property type="entry name" value="FATTY ACID ACYL TRANSFERASE-RELATED"/>
    <property type="match status" value="1"/>
</dbReference>
<dbReference type="WBParaSite" id="PTRK_0000573500.1">
    <property type="protein sequence ID" value="PTRK_0000573500.1"/>
    <property type="gene ID" value="PTRK_0000573500"/>
</dbReference>
<evidence type="ECO:0000313" key="13">
    <source>
        <dbReference type="WBParaSite" id="PTRK_0000573500.1"/>
    </source>
</evidence>
<evidence type="ECO:0000256" key="8">
    <source>
        <dbReference type="ARBA" id="ARBA00023098"/>
    </source>
</evidence>
<dbReference type="UniPathway" id="UPA00094"/>
<feature type="transmembrane region" description="Helical" evidence="11">
    <location>
        <begin position="127"/>
        <end position="148"/>
    </location>
</feature>
<feature type="transmembrane region" description="Helical" evidence="11">
    <location>
        <begin position="75"/>
        <end position="92"/>
    </location>
</feature>
<evidence type="ECO:0000313" key="12">
    <source>
        <dbReference type="Proteomes" id="UP000038045"/>
    </source>
</evidence>
<evidence type="ECO:0000256" key="7">
    <source>
        <dbReference type="ARBA" id="ARBA00022989"/>
    </source>
</evidence>
<evidence type="ECO:0000256" key="6">
    <source>
        <dbReference type="ARBA" id="ARBA00022832"/>
    </source>
</evidence>
<evidence type="ECO:0000256" key="10">
    <source>
        <dbReference type="ARBA" id="ARBA00023160"/>
    </source>
</evidence>